<sequence>MTYLSKIASNGRDELAGWPNGAKTVRCDSDVLFRHFGISLAGIHDIQLMELATRYLSKKFVYGLSKCIERDLSLTAGEKQAWEGVKEKGRKLFAPERGGRRPVHAKVMAALRFQNDSGIGRESAKGYEGTSGLVTDNNVRRRRETYG</sequence>
<reference evidence="2 3" key="1">
    <citation type="submission" date="2016-03" db="EMBL/GenBank/DDBJ databases">
        <authorList>
            <person name="Ploux O."/>
        </authorList>
    </citation>
    <scope>NUCLEOTIDE SEQUENCE [LARGE SCALE GENOMIC DNA]</scope>
    <source>
        <strain evidence="2 3">UAMH 11012</strain>
    </source>
</reference>
<dbReference type="PANTHER" id="PTHR43040:SF1">
    <property type="entry name" value="RIBONUCLEASE D"/>
    <property type="match status" value="1"/>
</dbReference>
<name>A0A1L7XQC0_9HELO</name>
<dbReference type="EMBL" id="FJOG01000042">
    <property type="protein sequence ID" value="CZR67230.1"/>
    <property type="molecule type" value="Genomic_DNA"/>
</dbReference>
<dbReference type="STRING" id="576137.A0A1L7XQC0"/>
<dbReference type="GO" id="GO:0003676">
    <property type="term" value="F:nucleic acid binding"/>
    <property type="evidence" value="ECO:0007669"/>
    <property type="project" value="InterPro"/>
</dbReference>
<evidence type="ECO:0000256" key="1">
    <source>
        <dbReference type="SAM" id="MobiDB-lite"/>
    </source>
</evidence>
<protein>
    <submittedName>
        <fullName evidence="2">Uncharacterized protein</fullName>
    </submittedName>
</protein>
<dbReference type="AlphaFoldDB" id="A0A1L7XQC0"/>
<proteinExistence type="predicted"/>
<dbReference type="OrthoDB" id="26838at2759"/>
<gene>
    <name evidence="2" type="ORF">PAC_17129</name>
</gene>
<feature type="region of interest" description="Disordered" evidence="1">
    <location>
        <begin position="120"/>
        <end position="147"/>
    </location>
</feature>
<evidence type="ECO:0000313" key="2">
    <source>
        <dbReference type="EMBL" id="CZR67230.1"/>
    </source>
</evidence>
<dbReference type="Gene3D" id="3.30.420.10">
    <property type="entry name" value="Ribonuclease H-like superfamily/Ribonuclease H"/>
    <property type="match status" value="1"/>
</dbReference>
<dbReference type="InterPro" id="IPR036397">
    <property type="entry name" value="RNaseH_sf"/>
</dbReference>
<accession>A0A1L7XQC0</accession>
<keyword evidence="3" id="KW-1185">Reference proteome</keyword>
<evidence type="ECO:0000313" key="3">
    <source>
        <dbReference type="Proteomes" id="UP000184330"/>
    </source>
</evidence>
<dbReference type="PANTHER" id="PTHR43040">
    <property type="entry name" value="RIBONUCLEASE D"/>
    <property type="match status" value="1"/>
</dbReference>
<organism evidence="2 3">
    <name type="scientific">Phialocephala subalpina</name>
    <dbReference type="NCBI Taxonomy" id="576137"/>
    <lineage>
        <taxon>Eukaryota</taxon>
        <taxon>Fungi</taxon>
        <taxon>Dikarya</taxon>
        <taxon>Ascomycota</taxon>
        <taxon>Pezizomycotina</taxon>
        <taxon>Leotiomycetes</taxon>
        <taxon>Helotiales</taxon>
        <taxon>Mollisiaceae</taxon>
        <taxon>Phialocephala</taxon>
        <taxon>Phialocephala fortinii species complex</taxon>
    </lineage>
</organism>
<dbReference type="Proteomes" id="UP000184330">
    <property type="component" value="Unassembled WGS sequence"/>
</dbReference>